<feature type="region of interest" description="Disordered" evidence="1">
    <location>
        <begin position="26"/>
        <end position="53"/>
    </location>
</feature>
<reference evidence="5" key="1">
    <citation type="submission" date="2009-10" db="EMBL/GenBank/DDBJ databases">
        <title>The complete chromosome of Gordonia bronchialis DSM 43247.</title>
        <authorList>
            <consortium name="US DOE Joint Genome Institute (JGI-PGF)"/>
            <person name="Lucas S."/>
            <person name="Copeland A."/>
            <person name="Lapidus A."/>
            <person name="Glavina del Rio T."/>
            <person name="Dalin E."/>
            <person name="Tice H."/>
            <person name="Bruce D."/>
            <person name="Goodwin L."/>
            <person name="Pitluck S."/>
            <person name="Kyrpides N."/>
            <person name="Mavromatis K."/>
            <person name="Ivanova N."/>
            <person name="Ovchinnikova G."/>
            <person name="Saunders E."/>
            <person name="Brettin T."/>
            <person name="Detter J.C."/>
            <person name="Han C."/>
            <person name="Larimer F."/>
            <person name="Land M."/>
            <person name="Hauser L."/>
            <person name="Markowitz V."/>
            <person name="Cheng J.-F."/>
            <person name="Hugenholtz P."/>
            <person name="Woyke T."/>
            <person name="Wu D."/>
            <person name="Jando M."/>
            <person name="Schneider S."/>
            <person name="Goeker M."/>
            <person name="Klenk H.-P."/>
            <person name="Eisen J.A."/>
        </authorList>
    </citation>
    <scope>NUCLEOTIDE SEQUENCE [LARGE SCALE GENOMIC DNA]</scope>
    <source>
        <strain evidence="5">ATCC 25592 / DSM 43247 / BCRC 13721 / JCM 3198 / KCTC 3076 / NBRC 16047 / NCTC 10667</strain>
    </source>
</reference>
<dbReference type="InterPro" id="IPR029058">
    <property type="entry name" value="AB_hydrolase_fold"/>
</dbReference>
<dbReference type="InterPro" id="IPR013595">
    <property type="entry name" value="Pept_S33_TAP-like_C"/>
</dbReference>
<evidence type="ECO:0000256" key="2">
    <source>
        <dbReference type="SAM" id="SignalP"/>
    </source>
</evidence>
<sequence length="517" mass="52606">MRAMAGAGLLTTTLIVSACAVGPDPGPDLVSGDHGENPATSSSATPPPPALTAPRQDLAWRECGSATAARFGVTAPPGAIVECAEFDSPVDPAQPDDETLTVAATRVRTSATPADAAPLALTTGSDMPSSRALLLLASDQGRELLRSHPIVAVDRRGLPQSNPLDCMTRAERAAMADNGLSAGRSPAARIAELATNASSASDGCTETLTPYQLDFSIAFAASDLETLRNRWGVDRLGLIGIGEGADVVLAYSSLHAAHVGRVVLDTPTPFGANARDRGLARSTGVQAGLQTFAQRCANLPGCTFGTDGVATMTRLMDKAAQGRLANLSDTRVLAAITTAVALAPNRPDALTSIASAITAADRGDVRALSALADDADALRLSDGALVSRCNDVYGPVGQNEIPTLIDTWSRQSPLTGTDSALSLMRCNGWAAGNPTAAPGSLPTPPLVLNGTNDTINGGNGASALRATFLNAGIAPVTVGWEGIGYSVLARSSCAAQTVAEYLGPTPLAGPTDRGCPA</sequence>
<dbReference type="STRING" id="526226.Gbro_2270"/>
<dbReference type="eggNOG" id="COG0596">
    <property type="taxonomic scope" value="Bacteria"/>
</dbReference>
<dbReference type="EMBL" id="CP001802">
    <property type="protein sequence ID" value="ACY21518.1"/>
    <property type="molecule type" value="Genomic_DNA"/>
</dbReference>
<dbReference type="RefSeq" id="WP_012834073.1">
    <property type="nucleotide sequence ID" value="NC_013441.1"/>
</dbReference>
<dbReference type="HOGENOM" id="CLU_013364_4_0_11"/>
<dbReference type="Gene3D" id="3.40.50.1820">
    <property type="entry name" value="alpha/beta hydrolase"/>
    <property type="match status" value="1"/>
</dbReference>
<gene>
    <name evidence="4" type="ordered locus">Gbro_2270</name>
</gene>
<evidence type="ECO:0000313" key="4">
    <source>
        <dbReference type="EMBL" id="ACY21518.1"/>
    </source>
</evidence>
<dbReference type="Proteomes" id="UP000001219">
    <property type="component" value="Chromosome"/>
</dbReference>
<evidence type="ECO:0000259" key="3">
    <source>
        <dbReference type="Pfam" id="PF08386"/>
    </source>
</evidence>
<proteinExistence type="predicted"/>
<protein>
    <recommendedName>
        <fullName evidence="3">Peptidase S33 tripeptidyl aminopeptidase-like C-terminal domain-containing protein</fullName>
    </recommendedName>
</protein>
<dbReference type="PROSITE" id="PS51257">
    <property type="entry name" value="PROKAR_LIPOPROTEIN"/>
    <property type="match status" value="1"/>
</dbReference>
<organism evidence="4 5">
    <name type="scientific">Gordonia bronchialis (strain ATCC 25592 / DSM 43247 / BCRC 13721 / JCM 3198 / KCTC 3076 / NBRC 16047 / NCTC 10667)</name>
    <name type="common">Rhodococcus bronchialis</name>
    <dbReference type="NCBI Taxonomy" id="526226"/>
    <lineage>
        <taxon>Bacteria</taxon>
        <taxon>Bacillati</taxon>
        <taxon>Actinomycetota</taxon>
        <taxon>Actinomycetes</taxon>
        <taxon>Mycobacteriales</taxon>
        <taxon>Gordoniaceae</taxon>
        <taxon>Gordonia</taxon>
    </lineage>
</organism>
<name>D0LCJ7_GORB4</name>
<dbReference type="KEGG" id="gbr:Gbro_2270"/>
<dbReference type="Pfam" id="PF08386">
    <property type="entry name" value="Abhydrolase_4"/>
    <property type="match status" value="1"/>
</dbReference>
<feature type="domain" description="Peptidase S33 tripeptidyl aminopeptidase-like C-terminal" evidence="3">
    <location>
        <begin position="413"/>
        <end position="502"/>
    </location>
</feature>
<feature type="chain" id="PRO_5038900727" description="Peptidase S33 tripeptidyl aminopeptidase-like C-terminal domain-containing protein" evidence="2">
    <location>
        <begin position="19"/>
        <end position="517"/>
    </location>
</feature>
<reference evidence="4 5" key="2">
    <citation type="journal article" date="2010" name="Stand. Genomic Sci.">
        <title>Complete genome sequence of Gordonia bronchialis type strain (3410).</title>
        <authorList>
            <person name="Ivanova N."/>
            <person name="Sikorski J."/>
            <person name="Jando M."/>
            <person name="Lapidus A."/>
            <person name="Nolan M."/>
            <person name="Lucas S."/>
            <person name="Del Rio T.G."/>
            <person name="Tice H."/>
            <person name="Copeland A."/>
            <person name="Cheng J.F."/>
            <person name="Chen F."/>
            <person name="Bruce D."/>
            <person name="Goodwin L."/>
            <person name="Pitluck S."/>
            <person name="Mavromatis K."/>
            <person name="Ovchinnikova G."/>
            <person name="Pati A."/>
            <person name="Chen A."/>
            <person name="Palaniappan K."/>
            <person name="Land M."/>
            <person name="Hauser L."/>
            <person name="Chang Y.J."/>
            <person name="Jeffries C.D."/>
            <person name="Chain P."/>
            <person name="Saunders E."/>
            <person name="Han C."/>
            <person name="Detter J.C."/>
            <person name="Brettin T."/>
            <person name="Rohde M."/>
            <person name="Goker M."/>
            <person name="Bristow J."/>
            <person name="Eisen J.A."/>
            <person name="Markowitz V."/>
            <person name="Hugenholtz P."/>
            <person name="Klenk H.P."/>
            <person name="Kyrpides N.C."/>
        </authorList>
    </citation>
    <scope>NUCLEOTIDE SEQUENCE [LARGE SCALE GENOMIC DNA]</scope>
    <source>
        <strain evidence="5">ATCC 25592 / DSM 43247 / BCRC 13721 / JCM 3198 / KCTC 3076 / NBRC 16047 / NCTC 10667</strain>
    </source>
</reference>
<dbReference type="AlphaFoldDB" id="D0LCJ7"/>
<dbReference type="SUPFAM" id="SSF53474">
    <property type="entry name" value="alpha/beta-Hydrolases"/>
    <property type="match status" value="1"/>
</dbReference>
<accession>D0LCJ7</accession>
<evidence type="ECO:0000313" key="5">
    <source>
        <dbReference type="Proteomes" id="UP000001219"/>
    </source>
</evidence>
<feature type="signal peptide" evidence="2">
    <location>
        <begin position="1"/>
        <end position="18"/>
    </location>
</feature>
<evidence type="ECO:0000256" key="1">
    <source>
        <dbReference type="SAM" id="MobiDB-lite"/>
    </source>
</evidence>
<keyword evidence="2" id="KW-0732">Signal</keyword>
<keyword evidence="5" id="KW-1185">Reference proteome</keyword>